<dbReference type="EMBL" id="ML975416">
    <property type="protein sequence ID" value="KAF1829951.1"/>
    <property type="molecule type" value="Genomic_DNA"/>
</dbReference>
<feature type="non-terminal residue" evidence="1">
    <location>
        <position position="196"/>
    </location>
</feature>
<name>A0A6A5JZY6_9PLEO</name>
<dbReference type="Pfam" id="PF13424">
    <property type="entry name" value="TPR_12"/>
    <property type="match status" value="1"/>
</dbReference>
<proteinExistence type="predicted"/>
<dbReference type="PANTHER" id="PTHR46082">
    <property type="entry name" value="ATP/GTP-BINDING PROTEIN-RELATED"/>
    <property type="match status" value="1"/>
</dbReference>
<keyword evidence="2" id="KW-1185">Reference proteome</keyword>
<dbReference type="Pfam" id="PF13374">
    <property type="entry name" value="TPR_10"/>
    <property type="match status" value="1"/>
</dbReference>
<dbReference type="InterPro" id="IPR011990">
    <property type="entry name" value="TPR-like_helical_dom_sf"/>
</dbReference>
<evidence type="ECO:0000313" key="2">
    <source>
        <dbReference type="Proteomes" id="UP000800040"/>
    </source>
</evidence>
<feature type="non-terminal residue" evidence="1">
    <location>
        <position position="1"/>
    </location>
</feature>
<dbReference type="InterPro" id="IPR053137">
    <property type="entry name" value="NLR-like"/>
</dbReference>
<dbReference type="Pfam" id="PF13176">
    <property type="entry name" value="TPR_7"/>
    <property type="match status" value="1"/>
</dbReference>
<dbReference type="Gene3D" id="1.25.40.10">
    <property type="entry name" value="Tetratricopeptide repeat domain"/>
    <property type="match status" value="2"/>
</dbReference>
<accession>A0A6A5JZY6</accession>
<gene>
    <name evidence="1" type="ORF">BDW02DRAFT_457371</name>
</gene>
<sequence length="196" mass="22212">RILGEEHPDTITAMNNLANTLGAQGKLDESIAMFKNAYRKIVVLLGDHHPHSQVVCANLTRKSLGRFAILFLQTPQESEDELCQQTLSDFEQTFGSQHASTILLMKLIADLYERQDQLDKAERMYHRALEYSEDVSAPENTIHCGLISGLGRLYLRRGNWADADEVFRRELQRHEKAPGLEHTASIDAISGLYEVY</sequence>
<evidence type="ECO:0000313" key="1">
    <source>
        <dbReference type="EMBL" id="KAF1829951.1"/>
    </source>
</evidence>
<dbReference type="Proteomes" id="UP000800040">
    <property type="component" value="Unassembled WGS sequence"/>
</dbReference>
<dbReference type="InterPro" id="IPR019734">
    <property type="entry name" value="TPR_rpt"/>
</dbReference>
<dbReference type="SMART" id="SM00028">
    <property type="entry name" value="TPR"/>
    <property type="match status" value="3"/>
</dbReference>
<dbReference type="SUPFAM" id="SSF48452">
    <property type="entry name" value="TPR-like"/>
    <property type="match status" value="1"/>
</dbReference>
<dbReference type="PANTHER" id="PTHR46082:SF6">
    <property type="entry name" value="AAA+ ATPASE DOMAIN-CONTAINING PROTEIN-RELATED"/>
    <property type="match status" value="1"/>
</dbReference>
<protein>
    <submittedName>
        <fullName evidence="1">Uncharacterized protein</fullName>
    </submittedName>
</protein>
<organism evidence="1 2">
    <name type="scientific">Decorospora gaudefroyi</name>
    <dbReference type="NCBI Taxonomy" id="184978"/>
    <lineage>
        <taxon>Eukaryota</taxon>
        <taxon>Fungi</taxon>
        <taxon>Dikarya</taxon>
        <taxon>Ascomycota</taxon>
        <taxon>Pezizomycotina</taxon>
        <taxon>Dothideomycetes</taxon>
        <taxon>Pleosporomycetidae</taxon>
        <taxon>Pleosporales</taxon>
        <taxon>Pleosporineae</taxon>
        <taxon>Pleosporaceae</taxon>
        <taxon>Decorospora</taxon>
    </lineage>
</organism>
<dbReference type="OrthoDB" id="3694819at2759"/>
<dbReference type="AlphaFoldDB" id="A0A6A5JZY6"/>
<reference evidence="1" key="1">
    <citation type="submission" date="2020-01" db="EMBL/GenBank/DDBJ databases">
        <authorList>
            <consortium name="DOE Joint Genome Institute"/>
            <person name="Haridas S."/>
            <person name="Albert R."/>
            <person name="Binder M."/>
            <person name="Bloem J."/>
            <person name="Labutti K."/>
            <person name="Salamov A."/>
            <person name="Andreopoulos B."/>
            <person name="Baker S.E."/>
            <person name="Barry K."/>
            <person name="Bills G."/>
            <person name="Bluhm B.H."/>
            <person name="Cannon C."/>
            <person name="Castanera R."/>
            <person name="Culley D.E."/>
            <person name="Daum C."/>
            <person name="Ezra D."/>
            <person name="Gonzalez J.B."/>
            <person name="Henrissat B."/>
            <person name="Kuo A."/>
            <person name="Liang C."/>
            <person name="Lipzen A."/>
            <person name="Lutzoni F."/>
            <person name="Magnuson J."/>
            <person name="Mondo S."/>
            <person name="Nolan M."/>
            <person name="Ohm R."/>
            <person name="Pangilinan J."/>
            <person name="Park H.-J."/>
            <person name="Ramirez L."/>
            <person name="Alfaro M."/>
            <person name="Sun H."/>
            <person name="Tritt A."/>
            <person name="Yoshinaga Y."/>
            <person name="Zwiers L.-H."/>
            <person name="Turgeon B.G."/>
            <person name="Goodwin S.B."/>
            <person name="Spatafora J.W."/>
            <person name="Crous P.W."/>
            <person name="Grigoriev I.V."/>
        </authorList>
    </citation>
    <scope>NUCLEOTIDE SEQUENCE</scope>
    <source>
        <strain evidence="1">P77</strain>
    </source>
</reference>